<evidence type="ECO:0000256" key="1">
    <source>
        <dbReference type="ARBA" id="ARBA00010928"/>
    </source>
</evidence>
<dbReference type="Gene3D" id="3.40.50.720">
    <property type="entry name" value="NAD(P)-binding Rossmann-like Domain"/>
    <property type="match status" value="1"/>
</dbReference>
<dbReference type="SUPFAM" id="SSF51735">
    <property type="entry name" value="NAD(P)-binding Rossmann-fold domains"/>
    <property type="match status" value="1"/>
</dbReference>
<dbReference type="Pfam" id="PF01408">
    <property type="entry name" value="GFO_IDH_MocA"/>
    <property type="match status" value="1"/>
</dbReference>
<feature type="domain" description="Gfo/Idh/MocA-like oxidoreductase C-terminal" evidence="5">
    <location>
        <begin position="133"/>
        <end position="330"/>
    </location>
</feature>
<dbReference type="RefSeq" id="WP_110273170.1">
    <property type="nucleotide sequence ID" value="NZ_QJJG01000004.1"/>
</dbReference>
<feature type="signal peptide" evidence="3">
    <location>
        <begin position="1"/>
        <end position="19"/>
    </location>
</feature>
<evidence type="ECO:0000313" key="7">
    <source>
        <dbReference type="Proteomes" id="UP000247485"/>
    </source>
</evidence>
<dbReference type="InterPro" id="IPR036291">
    <property type="entry name" value="NAD(P)-bd_dom_sf"/>
</dbReference>
<dbReference type="GO" id="GO:0000166">
    <property type="term" value="F:nucleotide binding"/>
    <property type="evidence" value="ECO:0007669"/>
    <property type="project" value="InterPro"/>
</dbReference>
<dbReference type="AlphaFoldDB" id="A0A318FV21"/>
<evidence type="ECO:0000256" key="2">
    <source>
        <dbReference type="ARBA" id="ARBA00023002"/>
    </source>
</evidence>
<dbReference type="PANTHER" id="PTHR42840">
    <property type="entry name" value="NAD(P)-BINDING ROSSMANN-FOLD SUPERFAMILY PROTEIN-RELATED"/>
    <property type="match status" value="1"/>
</dbReference>
<proteinExistence type="inferred from homology"/>
<dbReference type="Pfam" id="PF02894">
    <property type="entry name" value="GFO_IDH_MocA_C"/>
    <property type="match status" value="1"/>
</dbReference>
<dbReference type="GO" id="GO:0006740">
    <property type="term" value="P:NADPH regeneration"/>
    <property type="evidence" value="ECO:0007669"/>
    <property type="project" value="TreeGrafter"/>
</dbReference>
<dbReference type="InterPro" id="IPR000683">
    <property type="entry name" value="Gfo/Idh/MocA-like_OxRdtase_N"/>
</dbReference>
<dbReference type="PANTHER" id="PTHR42840:SF3">
    <property type="entry name" value="BINDING ROSSMANN FOLD OXIDOREDUCTASE, PUTATIVE (AFU_ORTHOLOGUE AFUA_2G10240)-RELATED"/>
    <property type="match status" value="1"/>
</dbReference>
<evidence type="ECO:0000259" key="5">
    <source>
        <dbReference type="Pfam" id="PF02894"/>
    </source>
</evidence>
<sequence length="335" mass="36156">MTCIRFALLGSGFIGQVHAASLARHEHTVLAMVADADPERAKALASRYGARAVTVTEAINSDAIDAVLIASSTPSHAELLEAAARAGKAVYCEKPIDLSLARAHEVVEKVLPLKVPVTVGFNRRFDASHQQLRRQVEAGVIGKIELVQMVCRASVMPPLEYLRSSGGQMRDQAIHFFDLLRFLTGDEVTTVAAMGGALAQPEIAGFDDVDTSILLLRMRGGGLAQLDNTRRTGHGYDERISLLGADGVVESGSQTSRGVTLWQGERCIQPGLYPDWFSRVQGSYYQHMDAFVRSLRGENVPDLPGLLDGLQAQAIAEAAVNSLQHGQFVNVEQLA</sequence>
<evidence type="ECO:0000259" key="4">
    <source>
        <dbReference type="Pfam" id="PF01408"/>
    </source>
</evidence>
<name>A0A318FV21_KLEOX</name>
<feature type="domain" description="Gfo/Idh/MocA-like oxidoreductase N-terminal" evidence="4">
    <location>
        <begin position="4"/>
        <end position="121"/>
    </location>
</feature>
<dbReference type="EMBL" id="QJJG01000004">
    <property type="protein sequence ID" value="PXW47005.1"/>
    <property type="molecule type" value="Genomic_DNA"/>
</dbReference>
<evidence type="ECO:0000313" key="6">
    <source>
        <dbReference type="EMBL" id="PXW47005.1"/>
    </source>
</evidence>
<feature type="chain" id="PRO_5016447685" evidence="3">
    <location>
        <begin position="20"/>
        <end position="335"/>
    </location>
</feature>
<dbReference type="GO" id="GO:0016491">
    <property type="term" value="F:oxidoreductase activity"/>
    <property type="evidence" value="ECO:0007669"/>
    <property type="project" value="UniProtKB-KW"/>
</dbReference>
<organism evidence="6 7">
    <name type="scientific">Klebsiella oxytoca</name>
    <dbReference type="NCBI Taxonomy" id="571"/>
    <lineage>
        <taxon>Bacteria</taxon>
        <taxon>Pseudomonadati</taxon>
        <taxon>Pseudomonadota</taxon>
        <taxon>Gammaproteobacteria</taxon>
        <taxon>Enterobacterales</taxon>
        <taxon>Enterobacteriaceae</taxon>
        <taxon>Klebsiella/Raoultella group</taxon>
        <taxon>Klebsiella</taxon>
    </lineage>
</organism>
<comment type="caution">
    <text evidence="6">The sequence shown here is derived from an EMBL/GenBank/DDBJ whole genome shotgun (WGS) entry which is preliminary data.</text>
</comment>
<protein>
    <submittedName>
        <fullName evidence="6">Myo-inositol 2-dehydrogenase/D-chiro-inositol 1-dehydrogenase</fullName>
    </submittedName>
</protein>
<comment type="similarity">
    <text evidence="1">Belongs to the Gfo/Idh/MocA family.</text>
</comment>
<evidence type="ECO:0000256" key="3">
    <source>
        <dbReference type="SAM" id="SignalP"/>
    </source>
</evidence>
<dbReference type="InterPro" id="IPR004104">
    <property type="entry name" value="Gfo/Idh/MocA-like_OxRdtase_C"/>
</dbReference>
<dbReference type="Proteomes" id="UP000247485">
    <property type="component" value="Unassembled WGS sequence"/>
</dbReference>
<dbReference type="GO" id="GO:0005737">
    <property type="term" value="C:cytoplasm"/>
    <property type="evidence" value="ECO:0007669"/>
    <property type="project" value="TreeGrafter"/>
</dbReference>
<reference evidence="6 7" key="1">
    <citation type="submission" date="2018-05" db="EMBL/GenBank/DDBJ databases">
        <title>Freshwater and sediment microbial communities from various areas in North America, analyzing microbe dynamics in response to fracking.</title>
        <authorList>
            <person name="Lamendella R."/>
        </authorList>
    </citation>
    <scope>NUCLEOTIDE SEQUENCE [LARGE SCALE GENOMIC DNA]</scope>
    <source>
        <strain evidence="6 7">67</strain>
    </source>
</reference>
<dbReference type="SUPFAM" id="SSF55347">
    <property type="entry name" value="Glyceraldehyde-3-phosphate dehydrogenase-like, C-terminal domain"/>
    <property type="match status" value="1"/>
</dbReference>
<keyword evidence="2" id="KW-0560">Oxidoreductase</keyword>
<accession>A0A318FV21</accession>
<dbReference type="Gene3D" id="3.30.360.10">
    <property type="entry name" value="Dihydrodipicolinate Reductase, domain 2"/>
    <property type="match status" value="1"/>
</dbReference>
<keyword evidence="3" id="KW-0732">Signal</keyword>
<gene>
    <name evidence="6" type="ORF">DET57_10463</name>
</gene>